<keyword evidence="3" id="KW-1185">Reference proteome</keyword>
<name>A0ABX3P760_9HYPH</name>
<feature type="compositionally biased region" description="Basic and acidic residues" evidence="1">
    <location>
        <begin position="152"/>
        <end position="193"/>
    </location>
</feature>
<proteinExistence type="predicted"/>
<evidence type="ECO:0000256" key="1">
    <source>
        <dbReference type="SAM" id="MobiDB-lite"/>
    </source>
</evidence>
<sequence>MIEYALLFALGFLTAALLGLLVAPLIQRRIVYFAEKRLTATMPISPQEVRAQKDAVRAEHAAEAARLSFAVRRERERATAEMLKTAEVEKALFDARERQAALETDIAGMKTTIETLESELDAARQEIEALRPVEAPAQTELPQADDTAAEETPDHDPALEDEQQRLRQEARARAEALRRRATDAEAADGHDVPASEPAAQTAEIAADADRLADLKARLNAFAPLRLPASRPPQALPDEEQTVTDTVQSPPQEPHSSQAVAPSTEEIDHFVERLMAADPDEDDGLRLDLAALAARSVAATAAREGEASPIPGLIGKETLRLRQDRESLADRIKILLETDERPRQA</sequence>
<dbReference type="RefSeq" id="WP_081177831.1">
    <property type="nucleotide sequence ID" value="NZ_MSPX01000043.1"/>
</dbReference>
<accession>A0ABX3P760</accession>
<feature type="region of interest" description="Disordered" evidence="1">
    <location>
        <begin position="131"/>
        <end position="201"/>
    </location>
</feature>
<gene>
    <name evidence="2" type="ORF">BTR14_22710</name>
</gene>
<feature type="region of interest" description="Disordered" evidence="1">
    <location>
        <begin position="225"/>
        <end position="263"/>
    </location>
</feature>
<reference evidence="2 3" key="1">
    <citation type="journal article" date="2017" name="Antonie Van Leeuwenhoek">
        <title>Rhizobium rhizosphaerae sp. nov., a novel species isolated from rice rhizosphere.</title>
        <authorList>
            <person name="Zhao J.J."/>
            <person name="Zhang J."/>
            <person name="Zhang R.J."/>
            <person name="Zhang C.W."/>
            <person name="Yin H.Q."/>
            <person name="Zhang X.X."/>
        </authorList>
    </citation>
    <scope>NUCLEOTIDE SEQUENCE [LARGE SCALE GENOMIC DNA]</scope>
    <source>
        <strain evidence="2 3">RD15</strain>
    </source>
</reference>
<dbReference type="Proteomes" id="UP000192652">
    <property type="component" value="Unassembled WGS sequence"/>
</dbReference>
<dbReference type="EMBL" id="MSPX01000043">
    <property type="protein sequence ID" value="OQP83191.1"/>
    <property type="molecule type" value="Genomic_DNA"/>
</dbReference>
<feature type="compositionally biased region" description="Polar residues" evidence="1">
    <location>
        <begin position="242"/>
        <end position="260"/>
    </location>
</feature>
<evidence type="ECO:0000313" key="3">
    <source>
        <dbReference type="Proteomes" id="UP000192652"/>
    </source>
</evidence>
<comment type="caution">
    <text evidence="2">The sequence shown here is derived from an EMBL/GenBank/DDBJ whole genome shotgun (WGS) entry which is preliminary data.</text>
</comment>
<organism evidence="2 3">
    <name type="scientific">Xaviernesmea rhizosphaerae</name>
    <dbReference type="NCBI Taxonomy" id="1672749"/>
    <lineage>
        <taxon>Bacteria</taxon>
        <taxon>Pseudomonadati</taxon>
        <taxon>Pseudomonadota</taxon>
        <taxon>Alphaproteobacteria</taxon>
        <taxon>Hyphomicrobiales</taxon>
        <taxon>Rhizobiaceae</taxon>
        <taxon>Rhizobium/Agrobacterium group</taxon>
        <taxon>Xaviernesmea</taxon>
    </lineage>
</organism>
<evidence type="ECO:0000313" key="2">
    <source>
        <dbReference type="EMBL" id="OQP83191.1"/>
    </source>
</evidence>
<protein>
    <submittedName>
        <fullName evidence="2">Uncharacterized protein</fullName>
    </submittedName>
</protein>